<dbReference type="PRINTS" id="PR00038">
    <property type="entry name" value="HTHLUXR"/>
</dbReference>
<feature type="domain" description="HTH luxR-type" evidence="3">
    <location>
        <begin position="155"/>
        <end position="220"/>
    </location>
</feature>
<dbReference type="InterPro" id="IPR058245">
    <property type="entry name" value="NreC/VraR/RcsB-like_REC"/>
</dbReference>
<dbReference type="EMBL" id="UOEU01000213">
    <property type="protein sequence ID" value="VAW31395.1"/>
    <property type="molecule type" value="Genomic_DNA"/>
</dbReference>
<evidence type="ECO:0000313" key="5">
    <source>
        <dbReference type="EMBL" id="VAW31395.1"/>
    </source>
</evidence>
<dbReference type="PROSITE" id="PS50043">
    <property type="entry name" value="HTH_LUXR_2"/>
    <property type="match status" value="1"/>
</dbReference>
<dbReference type="InterPro" id="IPR001789">
    <property type="entry name" value="Sig_transdc_resp-reg_receiver"/>
</dbReference>
<dbReference type="AlphaFoldDB" id="A0A3B0UK28"/>
<feature type="domain" description="Response regulatory" evidence="4">
    <location>
        <begin position="15"/>
        <end position="131"/>
    </location>
</feature>
<sequence length="227" mass="24484">NNFSGTIIGMAEPIRVLLADDHAVVRAGIRQFLEQAPDIIIVAEADDGVMAQTLITQHQPDVAVLDIQMPKASGIEVTRWIRANHPDVGVLVLTAYDDDPYVMAVLQAGANGYVLKTAAPNDIMQAVRDVCQGKSSLDPSVAHKLMRYVSGQRPSPPEYEPLTEREMEVLALAGKGYTNKAIGLQLGISDRTVQGHLAKTYGKLQANSRTEAVMRAVSLGLIETDVA</sequence>
<dbReference type="InterPro" id="IPR016032">
    <property type="entry name" value="Sig_transdc_resp-reg_C-effctor"/>
</dbReference>
<dbReference type="SUPFAM" id="SSF46894">
    <property type="entry name" value="C-terminal effector domain of the bipartite response regulators"/>
    <property type="match status" value="1"/>
</dbReference>
<reference evidence="5" key="1">
    <citation type="submission" date="2018-06" db="EMBL/GenBank/DDBJ databases">
        <authorList>
            <person name="Zhirakovskaya E."/>
        </authorList>
    </citation>
    <scope>NUCLEOTIDE SEQUENCE</scope>
</reference>
<dbReference type="CDD" id="cd06170">
    <property type="entry name" value="LuxR_C_like"/>
    <property type="match status" value="1"/>
</dbReference>
<dbReference type="GO" id="GO:0000160">
    <property type="term" value="P:phosphorelay signal transduction system"/>
    <property type="evidence" value="ECO:0007669"/>
    <property type="project" value="InterPro"/>
</dbReference>
<keyword evidence="1" id="KW-0597">Phosphoprotein</keyword>
<organism evidence="5">
    <name type="scientific">hydrothermal vent metagenome</name>
    <dbReference type="NCBI Taxonomy" id="652676"/>
    <lineage>
        <taxon>unclassified sequences</taxon>
        <taxon>metagenomes</taxon>
        <taxon>ecological metagenomes</taxon>
    </lineage>
</organism>
<dbReference type="PANTHER" id="PTHR43214">
    <property type="entry name" value="TWO-COMPONENT RESPONSE REGULATOR"/>
    <property type="match status" value="1"/>
</dbReference>
<dbReference type="SUPFAM" id="SSF52172">
    <property type="entry name" value="CheY-like"/>
    <property type="match status" value="1"/>
</dbReference>
<dbReference type="PROSITE" id="PS50110">
    <property type="entry name" value="RESPONSE_REGULATORY"/>
    <property type="match status" value="1"/>
</dbReference>
<name>A0A3B0UK28_9ZZZZ</name>
<dbReference type="Pfam" id="PF00072">
    <property type="entry name" value="Response_reg"/>
    <property type="match status" value="1"/>
</dbReference>
<dbReference type="InterPro" id="IPR039420">
    <property type="entry name" value="WalR-like"/>
</dbReference>
<dbReference type="InterPro" id="IPR011006">
    <property type="entry name" value="CheY-like_superfamily"/>
</dbReference>
<dbReference type="GO" id="GO:0003677">
    <property type="term" value="F:DNA binding"/>
    <property type="evidence" value="ECO:0007669"/>
    <property type="project" value="UniProtKB-KW"/>
</dbReference>
<evidence type="ECO:0000259" key="3">
    <source>
        <dbReference type="PROSITE" id="PS50043"/>
    </source>
</evidence>
<evidence type="ECO:0000256" key="2">
    <source>
        <dbReference type="ARBA" id="ARBA00023125"/>
    </source>
</evidence>
<dbReference type="SMART" id="SM00421">
    <property type="entry name" value="HTH_LUXR"/>
    <property type="match status" value="1"/>
</dbReference>
<dbReference type="Pfam" id="PF00196">
    <property type="entry name" value="GerE"/>
    <property type="match status" value="1"/>
</dbReference>
<dbReference type="Gene3D" id="3.40.50.2300">
    <property type="match status" value="1"/>
</dbReference>
<feature type="non-terminal residue" evidence="5">
    <location>
        <position position="1"/>
    </location>
</feature>
<dbReference type="PANTHER" id="PTHR43214:SF43">
    <property type="entry name" value="TWO-COMPONENT RESPONSE REGULATOR"/>
    <property type="match status" value="1"/>
</dbReference>
<protein>
    <submittedName>
        <fullName evidence="5">Two-component transcriptional response regulator, LuxR family</fullName>
    </submittedName>
</protein>
<keyword evidence="2" id="KW-0238">DNA-binding</keyword>
<dbReference type="SMART" id="SM00448">
    <property type="entry name" value="REC"/>
    <property type="match status" value="1"/>
</dbReference>
<proteinExistence type="predicted"/>
<dbReference type="InterPro" id="IPR000792">
    <property type="entry name" value="Tscrpt_reg_LuxR_C"/>
</dbReference>
<evidence type="ECO:0000256" key="1">
    <source>
        <dbReference type="ARBA" id="ARBA00022553"/>
    </source>
</evidence>
<dbReference type="CDD" id="cd17535">
    <property type="entry name" value="REC_NarL-like"/>
    <property type="match status" value="1"/>
</dbReference>
<accession>A0A3B0UK28</accession>
<dbReference type="GO" id="GO:0006355">
    <property type="term" value="P:regulation of DNA-templated transcription"/>
    <property type="evidence" value="ECO:0007669"/>
    <property type="project" value="InterPro"/>
</dbReference>
<gene>
    <name evidence="5" type="ORF">MNBD_CHLOROFLEXI01-3194</name>
</gene>
<evidence type="ECO:0000259" key="4">
    <source>
        <dbReference type="PROSITE" id="PS50110"/>
    </source>
</evidence>